<keyword evidence="3" id="KW-1185">Reference proteome</keyword>
<evidence type="ECO:0000256" key="1">
    <source>
        <dbReference type="SAM" id="Phobius"/>
    </source>
</evidence>
<dbReference type="RefSeq" id="WP_184248743.1">
    <property type="nucleotide sequence ID" value="NZ_BAAACU010000029.1"/>
</dbReference>
<comment type="caution">
    <text evidence="2">The sequence shown here is derived from an EMBL/GenBank/DDBJ whole genome shotgun (WGS) entry which is preliminary data.</text>
</comment>
<dbReference type="Proteomes" id="UP000572212">
    <property type="component" value="Unassembled WGS sequence"/>
</dbReference>
<dbReference type="AlphaFoldDB" id="A0A841RQ39"/>
<name>A0A841RQ39_9BACI</name>
<sequence>MSKDVITIVILLSVVIWFAVSREALKPSSEIKWRKMIVLLSAGSLSTLMITISLFQSLPF</sequence>
<feature type="transmembrane region" description="Helical" evidence="1">
    <location>
        <begin position="37"/>
        <end position="58"/>
    </location>
</feature>
<evidence type="ECO:0000313" key="3">
    <source>
        <dbReference type="Proteomes" id="UP000572212"/>
    </source>
</evidence>
<keyword evidence="1" id="KW-0472">Membrane</keyword>
<protein>
    <submittedName>
        <fullName evidence="2">Uncharacterized protein</fullName>
    </submittedName>
</protein>
<proteinExistence type="predicted"/>
<keyword evidence="1" id="KW-0812">Transmembrane</keyword>
<accession>A0A841RQ39</accession>
<keyword evidence="1" id="KW-1133">Transmembrane helix</keyword>
<dbReference type="EMBL" id="JACHON010000012">
    <property type="protein sequence ID" value="MBB6513486.1"/>
    <property type="molecule type" value="Genomic_DNA"/>
</dbReference>
<reference evidence="2 3" key="1">
    <citation type="submission" date="2020-08" db="EMBL/GenBank/DDBJ databases">
        <title>Genomic Encyclopedia of Type Strains, Phase IV (KMG-IV): sequencing the most valuable type-strain genomes for metagenomic binning, comparative biology and taxonomic classification.</title>
        <authorList>
            <person name="Goeker M."/>
        </authorList>
    </citation>
    <scope>NUCLEOTIDE SEQUENCE [LARGE SCALE GENOMIC DNA]</scope>
    <source>
        <strain evidence="2 3">DSM 11805</strain>
    </source>
</reference>
<gene>
    <name evidence="2" type="ORF">GGQ92_002298</name>
</gene>
<evidence type="ECO:0000313" key="2">
    <source>
        <dbReference type="EMBL" id="MBB6513486.1"/>
    </source>
</evidence>
<organism evidence="2 3">
    <name type="scientific">Gracilibacillus halotolerans</name>
    <dbReference type="NCBI Taxonomy" id="74386"/>
    <lineage>
        <taxon>Bacteria</taxon>
        <taxon>Bacillati</taxon>
        <taxon>Bacillota</taxon>
        <taxon>Bacilli</taxon>
        <taxon>Bacillales</taxon>
        <taxon>Bacillaceae</taxon>
        <taxon>Gracilibacillus</taxon>
    </lineage>
</organism>
<feature type="transmembrane region" description="Helical" evidence="1">
    <location>
        <begin position="6"/>
        <end position="25"/>
    </location>
</feature>